<proteinExistence type="predicted"/>
<sequence>MVNKNDQVDRIIELTSLALSDTDIQNDEELSALLNRIRNQALDREVFYDYKKEFDRYVVGFTIRNHFQVPKVLLDLLAIIRRPSGWSGL</sequence>
<accession>A0A377KMX9</accession>
<dbReference type="EMBL" id="UGIF01000002">
    <property type="protein sequence ID" value="STP30509.1"/>
    <property type="molecule type" value="Genomic_DNA"/>
</dbReference>
<name>A0A377KMX9_9ENTE</name>
<organism evidence="1 2">
    <name type="scientific">Enterococcus durans</name>
    <dbReference type="NCBI Taxonomy" id="53345"/>
    <lineage>
        <taxon>Bacteria</taxon>
        <taxon>Bacillati</taxon>
        <taxon>Bacillota</taxon>
        <taxon>Bacilli</taxon>
        <taxon>Lactobacillales</taxon>
        <taxon>Enterococcaceae</taxon>
        <taxon>Enterococcus</taxon>
    </lineage>
</organism>
<dbReference type="Proteomes" id="UP000254070">
    <property type="component" value="Unassembled WGS sequence"/>
</dbReference>
<dbReference type="RefSeq" id="WP_115235842.1">
    <property type="nucleotide sequence ID" value="NZ_CABGIZ010000004.1"/>
</dbReference>
<protein>
    <submittedName>
        <fullName evidence="1">Sakacin-A immunity factor</fullName>
    </submittedName>
</protein>
<evidence type="ECO:0000313" key="1">
    <source>
        <dbReference type="EMBL" id="STP30509.1"/>
    </source>
</evidence>
<gene>
    <name evidence="1" type="ORF">NCTC8129_02757</name>
</gene>
<reference evidence="1 2" key="1">
    <citation type="submission" date="2018-06" db="EMBL/GenBank/DDBJ databases">
        <authorList>
            <consortium name="Pathogen Informatics"/>
            <person name="Doyle S."/>
        </authorList>
    </citation>
    <scope>NUCLEOTIDE SEQUENCE [LARGE SCALE GENOMIC DNA]</scope>
    <source>
        <strain evidence="1 2">NCTC8129</strain>
    </source>
</reference>
<evidence type="ECO:0000313" key="2">
    <source>
        <dbReference type="Proteomes" id="UP000254070"/>
    </source>
</evidence>
<dbReference type="SUPFAM" id="SSF109797">
    <property type="entry name" value="Bacteriocin immunity protein-like"/>
    <property type="match status" value="1"/>
</dbReference>
<dbReference type="AlphaFoldDB" id="A0A377KMX9"/>